<dbReference type="InterPro" id="IPR013525">
    <property type="entry name" value="ABC2_TM"/>
</dbReference>
<evidence type="ECO:0000256" key="3">
    <source>
        <dbReference type="ARBA" id="ARBA00022989"/>
    </source>
</evidence>
<evidence type="ECO:0000256" key="4">
    <source>
        <dbReference type="ARBA" id="ARBA00023136"/>
    </source>
</evidence>
<comment type="subcellular location">
    <subcellularLocation>
        <location evidence="1">Membrane</location>
        <topology evidence="1">Multi-pass membrane protein</topology>
    </subcellularLocation>
</comment>
<feature type="transmembrane region" description="Helical" evidence="5">
    <location>
        <begin position="192"/>
        <end position="213"/>
    </location>
</feature>
<evidence type="ECO:0000313" key="8">
    <source>
        <dbReference type="Proteomes" id="UP000186058"/>
    </source>
</evidence>
<evidence type="ECO:0000259" key="6">
    <source>
        <dbReference type="Pfam" id="PF12698"/>
    </source>
</evidence>
<dbReference type="RefSeq" id="WP_074106591.1">
    <property type="nucleotide sequence ID" value="NZ_LVWI01000002.1"/>
</dbReference>
<evidence type="ECO:0000256" key="2">
    <source>
        <dbReference type="ARBA" id="ARBA00022692"/>
    </source>
</evidence>
<dbReference type="Gene3D" id="3.40.1710.10">
    <property type="entry name" value="abc type-2 transporter like domain"/>
    <property type="match status" value="1"/>
</dbReference>
<keyword evidence="2 5" id="KW-0812">Transmembrane</keyword>
<proteinExistence type="predicted"/>
<name>A0ABX3ESF3_9BACL</name>
<feature type="transmembrane region" description="Helical" evidence="5">
    <location>
        <begin position="342"/>
        <end position="363"/>
    </location>
</feature>
<comment type="caution">
    <text evidence="7">The sequence shown here is derived from an EMBL/GenBank/DDBJ whole genome shotgun (WGS) entry which is preliminary data.</text>
</comment>
<evidence type="ECO:0000256" key="5">
    <source>
        <dbReference type="SAM" id="Phobius"/>
    </source>
</evidence>
<dbReference type="PANTHER" id="PTHR43077">
    <property type="entry name" value="TRANSPORT PERMEASE YVFS-RELATED"/>
    <property type="match status" value="1"/>
</dbReference>
<reference evidence="7 8" key="1">
    <citation type="submission" date="2016-03" db="EMBL/GenBank/DDBJ databases">
        <authorList>
            <person name="Sant'Anna F.H."/>
            <person name="Ambrosini A."/>
            <person name="Souza R."/>
            <person name="Bach E."/>
            <person name="Fernandes G."/>
            <person name="Balsanelli E."/>
            <person name="Baura V.A."/>
            <person name="Souza E.M."/>
            <person name="Passaglia L."/>
        </authorList>
    </citation>
    <scope>NUCLEOTIDE SEQUENCE [LARGE SCALE GENOMIC DNA]</scope>
    <source>
        <strain evidence="7 8">P26E</strain>
    </source>
</reference>
<keyword evidence="4 5" id="KW-0472">Membrane</keyword>
<keyword evidence="8" id="KW-1185">Reference proteome</keyword>
<feature type="transmembrane region" description="Helical" evidence="5">
    <location>
        <begin position="270"/>
        <end position="298"/>
    </location>
</feature>
<feature type="domain" description="ABC-2 type transporter transmembrane" evidence="6">
    <location>
        <begin position="12"/>
        <end position="356"/>
    </location>
</feature>
<sequence length="383" mass="42197">MKLFFKNKAVMSGVFMMIFYQIIMIGVFTSGYSAIPKNIGDLSVAIVNEDQQYGVEFAKQLEQDLPFHVQTNTNLKTAQQKLEDRDIYLIMHIPQDFTQKLSAPDQQVQLNYYINQSNPATTNSTVQNVVTQITDKISAQLQTRSIEGVLQNVKMPEAQAKEVAADIVNKVHANVVASNPQPAGMHNQMAPMFLTMSSYVGAMIYSMMAIGALNQLKGKLGKWKAFLSLQGTNAMIALIVPLIGLSIYFAVHGYGASTFVHMWLLHALELFAAIQFTSIFCLLFGQAGMMLNLPLLLIQTIANGSVVPQVMMPGFFKAISHISVMFYTVQLDYNLLFGGGNSAFLLLGLVLVAVSALTINAVIHHFKPYSKLSPNAAPQPLFM</sequence>
<feature type="transmembrane region" description="Helical" evidence="5">
    <location>
        <begin position="225"/>
        <end position="250"/>
    </location>
</feature>
<keyword evidence="3 5" id="KW-1133">Transmembrane helix</keyword>
<evidence type="ECO:0000256" key="1">
    <source>
        <dbReference type="ARBA" id="ARBA00004141"/>
    </source>
</evidence>
<evidence type="ECO:0000313" key="7">
    <source>
        <dbReference type="EMBL" id="OKP90851.1"/>
    </source>
</evidence>
<dbReference type="PANTHER" id="PTHR43077:SF5">
    <property type="entry name" value="PHAGE INFECTION PROTEIN"/>
    <property type="match status" value="1"/>
</dbReference>
<organism evidence="7 8">
    <name type="scientific">Paenibacillus helianthi</name>
    <dbReference type="NCBI Taxonomy" id="1349432"/>
    <lineage>
        <taxon>Bacteria</taxon>
        <taxon>Bacillati</taxon>
        <taxon>Bacillota</taxon>
        <taxon>Bacilli</taxon>
        <taxon>Bacillales</taxon>
        <taxon>Paenibacillaceae</taxon>
        <taxon>Paenibacillus</taxon>
    </lineage>
</organism>
<dbReference type="Proteomes" id="UP000186058">
    <property type="component" value="Unassembled WGS sequence"/>
</dbReference>
<protein>
    <recommendedName>
        <fullName evidence="6">ABC-2 type transporter transmembrane domain-containing protein</fullName>
    </recommendedName>
</protein>
<feature type="transmembrane region" description="Helical" evidence="5">
    <location>
        <begin position="12"/>
        <end position="35"/>
    </location>
</feature>
<dbReference type="InterPro" id="IPR051328">
    <property type="entry name" value="T7SS_ABC-Transporter"/>
</dbReference>
<dbReference type="Pfam" id="PF12698">
    <property type="entry name" value="ABC2_membrane_3"/>
    <property type="match status" value="1"/>
</dbReference>
<gene>
    <name evidence="7" type="ORF">A3844_03050</name>
</gene>
<dbReference type="EMBL" id="LVWI01000002">
    <property type="protein sequence ID" value="OKP90851.1"/>
    <property type="molecule type" value="Genomic_DNA"/>
</dbReference>
<feature type="transmembrane region" description="Helical" evidence="5">
    <location>
        <begin position="310"/>
        <end position="330"/>
    </location>
</feature>
<accession>A0ABX3ESF3</accession>